<dbReference type="SUPFAM" id="SSF103473">
    <property type="entry name" value="MFS general substrate transporter"/>
    <property type="match status" value="1"/>
</dbReference>
<dbReference type="Proteomes" id="UP000235658">
    <property type="component" value="Unassembled WGS sequence"/>
</dbReference>
<keyword evidence="1" id="KW-0812">Transmembrane</keyword>
<evidence type="ECO:0000313" key="2">
    <source>
        <dbReference type="EMBL" id="PMC80892.1"/>
    </source>
</evidence>
<feature type="transmembrane region" description="Helical" evidence="1">
    <location>
        <begin position="38"/>
        <end position="64"/>
    </location>
</feature>
<accession>A0A2N6UH70</accession>
<feature type="transmembrane region" description="Helical" evidence="1">
    <location>
        <begin position="189"/>
        <end position="209"/>
    </location>
</feature>
<keyword evidence="1" id="KW-1133">Transmembrane helix</keyword>
<feature type="transmembrane region" description="Helical" evidence="1">
    <location>
        <begin position="439"/>
        <end position="464"/>
    </location>
</feature>
<feature type="transmembrane region" description="Helical" evidence="1">
    <location>
        <begin position="408"/>
        <end position="433"/>
    </location>
</feature>
<evidence type="ECO:0000313" key="3">
    <source>
        <dbReference type="Proteomes" id="UP000235658"/>
    </source>
</evidence>
<feature type="transmembrane region" description="Helical" evidence="1">
    <location>
        <begin position="511"/>
        <end position="530"/>
    </location>
</feature>
<dbReference type="InterPro" id="IPR036259">
    <property type="entry name" value="MFS_trans_sf"/>
</dbReference>
<organism evidence="2 3">
    <name type="scientific">Anaerococcus hydrogenalis</name>
    <dbReference type="NCBI Taxonomy" id="33029"/>
    <lineage>
        <taxon>Bacteria</taxon>
        <taxon>Bacillati</taxon>
        <taxon>Bacillota</taxon>
        <taxon>Tissierellia</taxon>
        <taxon>Tissierellales</taxon>
        <taxon>Peptoniphilaceae</taxon>
        <taxon>Anaerococcus</taxon>
    </lineage>
</organism>
<evidence type="ECO:0000256" key="1">
    <source>
        <dbReference type="SAM" id="Phobius"/>
    </source>
</evidence>
<dbReference type="GeneID" id="84579110"/>
<reference evidence="2 3" key="1">
    <citation type="submission" date="2017-09" db="EMBL/GenBank/DDBJ databases">
        <title>Bacterial strain isolated from the female urinary microbiota.</title>
        <authorList>
            <person name="Thomas-White K."/>
            <person name="Kumar N."/>
            <person name="Forster S."/>
            <person name="Putonti C."/>
            <person name="Lawley T."/>
            <person name="Wolfe A.J."/>
        </authorList>
    </citation>
    <scope>NUCLEOTIDE SEQUENCE [LARGE SCALE GENOMIC DNA]</scope>
    <source>
        <strain evidence="2 3">UMB0204</strain>
    </source>
</reference>
<feature type="transmembrane region" description="Helical" evidence="1">
    <location>
        <begin position="324"/>
        <end position="342"/>
    </location>
</feature>
<dbReference type="EMBL" id="PNHP01000006">
    <property type="protein sequence ID" value="PMC80892.1"/>
    <property type="molecule type" value="Genomic_DNA"/>
</dbReference>
<feature type="transmembrane region" description="Helical" evidence="1">
    <location>
        <begin position="155"/>
        <end position="177"/>
    </location>
</feature>
<feature type="transmembrane region" description="Helical" evidence="1">
    <location>
        <begin position="70"/>
        <end position="94"/>
    </location>
</feature>
<proteinExistence type="predicted"/>
<dbReference type="AlphaFoldDB" id="A0A2N6UH70"/>
<comment type="caution">
    <text evidence="2">The sequence shown here is derived from an EMBL/GenBank/DDBJ whole genome shotgun (WGS) entry which is preliminary data.</text>
</comment>
<dbReference type="RefSeq" id="WP_102198397.1">
    <property type="nucleotide sequence ID" value="NZ_PNHP01000006.1"/>
</dbReference>
<protein>
    <submittedName>
        <fullName evidence="2">Uncharacterized protein</fullName>
    </submittedName>
</protein>
<keyword evidence="1" id="KW-0472">Membrane</keyword>
<name>A0A2N6UH70_9FIRM</name>
<feature type="transmembrane region" description="Helical" evidence="1">
    <location>
        <begin position="485"/>
        <end position="505"/>
    </location>
</feature>
<gene>
    <name evidence="2" type="ORF">CJ192_07920</name>
</gene>
<feature type="transmembrane region" description="Helical" evidence="1">
    <location>
        <begin position="115"/>
        <end position="143"/>
    </location>
</feature>
<sequence length="544" mass="62237">MKNKRLKVLFKKFFKEEISKYLPGTKVYGLPNDYNLRVLYLILMYGFYTIIGISTFAFLAFFYLSKNDEFSYFTSGSLIISVFLLIACAVDLISDYSKSKDINILMTMPIKDEEIYLSKFLAIILSKFEIFYFYILMIGVYLFNMGFSFIRILGQIINVFPIFVTSLAIISIPIMLIMRFSNLRNYKTIFKFIGYGLALFGLGFIYFSAFAKEGKSASIISNLMKIFVKHAGKASFLFFHTRLYGKSLSGNLGDFFLYSFLLYLYSFIILFILSRLASKIYLDSLTGNEQVKIHKKSKNLSYKKSSTIHAIYKKDLRTILKSPVYLFPVLSSIIMLTILWGFGSSGLFELIKEVNLKNKEIYLFIILGSFVFRFFVSANDIGINSSLSREGDSLYQTLTLPISPKENVLARALSINTVNFLINLSLTIVLSLITKINILAAISIFIGFSLSSLISSLQGLLMDASSINIHWEKERDLTRGSSQNIGYYIVEGFILIIVGAISFIIYQFTNIYLVFLFIMALIVLTIVFLYKKVIKKYQEGFFDL</sequence>
<feature type="transmembrane region" description="Helical" evidence="1">
    <location>
        <begin position="255"/>
        <end position="273"/>
    </location>
</feature>
<feature type="transmembrane region" description="Helical" evidence="1">
    <location>
        <begin position="362"/>
        <end position="387"/>
    </location>
</feature>